<feature type="site" description="Transition state stabilizer" evidence="10">
    <location>
        <position position="11"/>
    </location>
</feature>
<dbReference type="GO" id="GO:0140825">
    <property type="term" value="F:lactoperoxidase activity"/>
    <property type="evidence" value="ECO:0007669"/>
    <property type="project" value="UniProtKB-EC"/>
</dbReference>
<evidence type="ECO:0000256" key="12">
    <source>
        <dbReference type="RuleBase" id="RU004241"/>
    </source>
</evidence>
<keyword evidence="7 9" id="KW-0408">Iron</keyword>
<dbReference type="Gene3D" id="1.10.520.10">
    <property type="match status" value="1"/>
</dbReference>
<sequence length="204" mass="22311">MSPTTVIATLRLFLHDCLLPNDCDASILLSSIAFSKVERNANINHSLPSDTFDLIIRAKAALELSCPNTISCSNILFDATCDLLTMLGGPFFLVFLGRCNGQTSLAFAVSSHLSTPSMPISQITQLFAKCGFTVEEFVALSGAHTIEFSHCFEFVTNLSNNTSSSYNPRYAQGLQKACADYKTNPTLSVFNDIMTSNKFYNAYL</sequence>
<dbReference type="AlphaFoldDB" id="A0A445GVD5"/>
<evidence type="ECO:0000256" key="8">
    <source>
        <dbReference type="PIRSR" id="PIRSR600823-1"/>
    </source>
</evidence>
<dbReference type="PRINTS" id="PR00458">
    <property type="entry name" value="PEROXIDASE"/>
</dbReference>
<name>A0A445GVD5_GLYSO</name>
<comment type="catalytic activity">
    <reaction evidence="1">
        <text>2 a phenolic donor + H2O2 = 2 a phenolic radical donor + 2 H2O</text>
        <dbReference type="Rhea" id="RHEA:56136"/>
        <dbReference type="ChEBI" id="CHEBI:15377"/>
        <dbReference type="ChEBI" id="CHEBI:16240"/>
        <dbReference type="ChEBI" id="CHEBI:139520"/>
        <dbReference type="ChEBI" id="CHEBI:139521"/>
        <dbReference type="EC" id="1.11.1.7"/>
    </reaction>
</comment>
<feature type="active site" description="Proton acceptor" evidence="8">
    <location>
        <position position="15"/>
    </location>
</feature>
<comment type="caution">
    <text evidence="14">The sequence shown here is derived from an EMBL/GenBank/DDBJ whole genome shotgun (WGS) entry which is preliminary data.</text>
</comment>
<evidence type="ECO:0000313" key="14">
    <source>
        <dbReference type="EMBL" id="RZB65265.1"/>
    </source>
</evidence>
<evidence type="ECO:0000256" key="2">
    <source>
        <dbReference type="ARBA" id="ARBA00012313"/>
    </source>
</evidence>
<dbReference type="GO" id="GO:0046872">
    <property type="term" value="F:metal ion binding"/>
    <property type="evidence" value="ECO:0007669"/>
    <property type="project" value="UniProtKB-KW"/>
</dbReference>
<keyword evidence="6 14" id="KW-0560">Oxidoreductase</keyword>
<dbReference type="PRINTS" id="PR00461">
    <property type="entry name" value="PLPEROXIDASE"/>
</dbReference>
<proteinExistence type="inferred from homology"/>
<evidence type="ECO:0000256" key="11">
    <source>
        <dbReference type="PIRSR" id="PIRSR600823-5"/>
    </source>
</evidence>
<feature type="binding site" evidence="9">
    <location>
        <position position="24"/>
    </location>
    <ligand>
        <name>Ca(2+)</name>
        <dbReference type="ChEBI" id="CHEBI:29108"/>
        <label>1</label>
    </ligand>
</feature>
<dbReference type="InterPro" id="IPR000823">
    <property type="entry name" value="Peroxidase_pln"/>
</dbReference>
<feature type="binding site" evidence="9">
    <location>
        <position position="38"/>
    </location>
    <ligand>
        <name>Ca(2+)</name>
        <dbReference type="ChEBI" id="CHEBI:29108"/>
        <label>1</label>
    </ligand>
</feature>
<evidence type="ECO:0000313" key="15">
    <source>
        <dbReference type="Proteomes" id="UP000289340"/>
    </source>
</evidence>
<accession>A0A445GVD5</accession>
<feature type="binding site" evidence="9">
    <location>
        <position position="26"/>
    </location>
    <ligand>
        <name>Ca(2+)</name>
        <dbReference type="ChEBI" id="CHEBI:29108"/>
        <label>1</label>
    </ligand>
</feature>
<dbReference type="InterPro" id="IPR010255">
    <property type="entry name" value="Haem_peroxidase_sf"/>
</dbReference>
<reference evidence="14 15" key="1">
    <citation type="submission" date="2018-09" db="EMBL/GenBank/DDBJ databases">
        <title>A high-quality reference genome of wild soybean provides a powerful tool to mine soybean genomes.</title>
        <authorList>
            <person name="Xie M."/>
            <person name="Chung C.Y.L."/>
            <person name="Li M.-W."/>
            <person name="Wong F.-L."/>
            <person name="Chan T.-F."/>
            <person name="Lam H.-M."/>
        </authorList>
    </citation>
    <scope>NUCLEOTIDE SEQUENCE [LARGE SCALE GENOMIC DNA]</scope>
    <source>
        <strain evidence="15">cv. W05</strain>
        <tissue evidence="14">Hypocotyl of etiolated seedlings</tissue>
    </source>
</reference>
<evidence type="ECO:0000256" key="10">
    <source>
        <dbReference type="PIRSR" id="PIRSR600823-4"/>
    </source>
</evidence>
<keyword evidence="5 9" id="KW-0479">Metal-binding</keyword>
<comment type="similarity">
    <text evidence="12">Belongs to the peroxidase family.</text>
</comment>
<dbReference type="PANTHER" id="PTHR31517">
    <property type="match status" value="1"/>
</dbReference>
<evidence type="ECO:0000259" key="13">
    <source>
        <dbReference type="PROSITE" id="PS50873"/>
    </source>
</evidence>
<dbReference type="GO" id="GO:0020037">
    <property type="term" value="F:heme binding"/>
    <property type="evidence" value="ECO:0007669"/>
    <property type="project" value="InterPro"/>
</dbReference>
<dbReference type="SMR" id="A0A445GVD5"/>
<dbReference type="PANTHER" id="PTHR31517:SF11">
    <property type="entry name" value="PEROXIDASE 31"/>
    <property type="match status" value="1"/>
</dbReference>
<dbReference type="SUPFAM" id="SSF48113">
    <property type="entry name" value="Heme-dependent peroxidases"/>
    <property type="match status" value="1"/>
</dbReference>
<dbReference type="EC" id="1.11.1.7" evidence="2"/>
<dbReference type="Proteomes" id="UP000289340">
    <property type="component" value="Chromosome 15"/>
</dbReference>
<comment type="cofactor">
    <cofactor evidence="9">
        <name>Ca(2+)</name>
        <dbReference type="ChEBI" id="CHEBI:29108"/>
    </cofactor>
    <text evidence="9">Binds 2 calcium ions per subunit.</text>
</comment>
<feature type="binding site" evidence="9">
    <location>
        <position position="16"/>
    </location>
    <ligand>
        <name>Ca(2+)</name>
        <dbReference type="ChEBI" id="CHEBI:29108"/>
        <label>1</label>
    </ligand>
</feature>
<keyword evidence="15" id="KW-1185">Reference proteome</keyword>
<feature type="domain" description="Plant heme peroxidase family profile" evidence="13">
    <location>
        <begin position="1"/>
        <end position="204"/>
    </location>
</feature>
<dbReference type="PROSITE" id="PS50873">
    <property type="entry name" value="PEROXIDASE_4"/>
    <property type="match status" value="1"/>
</dbReference>
<feature type="binding site" evidence="9">
    <location>
        <position position="195"/>
    </location>
    <ligand>
        <name>Ca(2+)</name>
        <dbReference type="ChEBI" id="CHEBI:29108"/>
        <label>2</label>
    </ligand>
</feature>
<keyword evidence="11" id="KW-1015">Disulfide bond</keyword>
<feature type="disulfide bond" evidence="11">
    <location>
        <begin position="151"/>
        <end position="178"/>
    </location>
</feature>
<protein>
    <recommendedName>
        <fullName evidence="2">peroxidase</fullName>
        <ecNumber evidence="2">1.11.1.7</ecNumber>
    </recommendedName>
</protein>
<keyword evidence="4" id="KW-0349">Heme</keyword>
<dbReference type="GO" id="GO:0006979">
    <property type="term" value="P:response to oxidative stress"/>
    <property type="evidence" value="ECO:0007669"/>
    <property type="project" value="InterPro"/>
</dbReference>
<dbReference type="InterPro" id="IPR002016">
    <property type="entry name" value="Haem_peroxidase"/>
</dbReference>
<feature type="binding site" evidence="9">
    <location>
        <position position="145"/>
    </location>
    <ligand>
        <name>Ca(2+)</name>
        <dbReference type="ChEBI" id="CHEBI:29108"/>
        <label>2</label>
    </ligand>
</feature>
<keyword evidence="3 14" id="KW-0575">Peroxidase</keyword>
<evidence type="ECO:0000256" key="1">
    <source>
        <dbReference type="ARBA" id="ARBA00000189"/>
    </source>
</evidence>
<evidence type="ECO:0000256" key="5">
    <source>
        <dbReference type="ARBA" id="ARBA00022723"/>
    </source>
</evidence>
<feature type="binding site" description="axial binding residue" evidence="9">
    <location>
        <position position="144"/>
    </location>
    <ligand>
        <name>heme b</name>
        <dbReference type="ChEBI" id="CHEBI:60344"/>
    </ligand>
    <ligandPart>
        <name>Fe</name>
        <dbReference type="ChEBI" id="CHEBI:18248"/>
    </ligandPart>
</feature>
<gene>
    <name evidence="14" type="ORF">D0Y65_041351</name>
</gene>
<dbReference type="Gene3D" id="1.10.420.10">
    <property type="entry name" value="Peroxidase, domain 2"/>
    <property type="match status" value="1"/>
</dbReference>
<dbReference type="Pfam" id="PF00141">
    <property type="entry name" value="peroxidase"/>
    <property type="match status" value="1"/>
</dbReference>
<feature type="binding site" evidence="9">
    <location>
        <position position="192"/>
    </location>
    <ligand>
        <name>Ca(2+)</name>
        <dbReference type="ChEBI" id="CHEBI:29108"/>
        <label>2</label>
    </ligand>
</feature>
<feature type="disulfide bond" evidence="11">
    <location>
        <begin position="17"/>
        <end position="23"/>
    </location>
</feature>
<organism evidence="14 15">
    <name type="scientific">Glycine soja</name>
    <name type="common">Wild soybean</name>
    <dbReference type="NCBI Taxonomy" id="3848"/>
    <lineage>
        <taxon>Eukaryota</taxon>
        <taxon>Viridiplantae</taxon>
        <taxon>Streptophyta</taxon>
        <taxon>Embryophyta</taxon>
        <taxon>Tracheophyta</taxon>
        <taxon>Spermatophyta</taxon>
        <taxon>Magnoliopsida</taxon>
        <taxon>eudicotyledons</taxon>
        <taxon>Gunneridae</taxon>
        <taxon>Pentapetalae</taxon>
        <taxon>rosids</taxon>
        <taxon>fabids</taxon>
        <taxon>Fabales</taxon>
        <taxon>Fabaceae</taxon>
        <taxon>Papilionoideae</taxon>
        <taxon>50 kb inversion clade</taxon>
        <taxon>NPAAA clade</taxon>
        <taxon>indigoferoid/millettioid clade</taxon>
        <taxon>Phaseoleae</taxon>
        <taxon>Glycine</taxon>
        <taxon>Glycine subgen. Soja</taxon>
    </lineage>
</organism>
<evidence type="ECO:0000256" key="7">
    <source>
        <dbReference type="ARBA" id="ARBA00023004"/>
    </source>
</evidence>
<evidence type="ECO:0000256" key="6">
    <source>
        <dbReference type="ARBA" id="ARBA00023002"/>
    </source>
</evidence>
<evidence type="ECO:0000256" key="3">
    <source>
        <dbReference type="ARBA" id="ARBA00022559"/>
    </source>
</evidence>
<dbReference type="EMBL" id="QZWG01000015">
    <property type="protein sequence ID" value="RZB65265.1"/>
    <property type="molecule type" value="Genomic_DNA"/>
</dbReference>
<evidence type="ECO:0000256" key="9">
    <source>
        <dbReference type="PIRSR" id="PIRSR600823-3"/>
    </source>
</evidence>
<evidence type="ECO:0000256" key="4">
    <source>
        <dbReference type="ARBA" id="ARBA00022617"/>
    </source>
</evidence>
<keyword evidence="9" id="KW-0106">Calcium</keyword>
<comment type="cofactor">
    <cofactor evidence="9">
        <name>heme b</name>
        <dbReference type="ChEBI" id="CHEBI:60344"/>
    </cofactor>
    <text evidence="9">Binds 1 heme b (iron(II)-protoporphyrin IX) group per subunit.</text>
</comment>